<dbReference type="OrthoDB" id="9803916at2"/>
<name>A0A2A5JP91_PSEO7</name>
<dbReference type="EMBL" id="NKHF01000062">
    <property type="protein sequence ID" value="PCK31197.1"/>
    <property type="molecule type" value="Genomic_DNA"/>
</dbReference>
<dbReference type="InterPro" id="IPR036866">
    <property type="entry name" value="RibonucZ/Hydroxyglut_hydro"/>
</dbReference>
<dbReference type="InterPro" id="IPR001279">
    <property type="entry name" value="Metallo-B-lactamas"/>
</dbReference>
<organism evidence="2 3">
    <name type="scientific">Pseudoalteromonas piscicida</name>
    <dbReference type="NCBI Taxonomy" id="43662"/>
    <lineage>
        <taxon>Bacteria</taxon>
        <taxon>Pseudomonadati</taxon>
        <taxon>Pseudomonadota</taxon>
        <taxon>Gammaproteobacteria</taxon>
        <taxon>Alteromonadales</taxon>
        <taxon>Pseudoalteromonadaceae</taxon>
        <taxon>Pseudoalteromonas</taxon>
    </lineage>
</organism>
<comment type="caution">
    <text evidence="2">The sequence shown here is derived from an EMBL/GenBank/DDBJ whole genome shotgun (WGS) entry which is preliminary data.</text>
</comment>
<evidence type="ECO:0000259" key="1">
    <source>
        <dbReference type="SMART" id="SM00849"/>
    </source>
</evidence>
<dbReference type="Proteomes" id="UP000228621">
    <property type="component" value="Unassembled WGS sequence"/>
</dbReference>
<dbReference type="Pfam" id="PF23023">
    <property type="entry name" value="Anti-Pycsar_Apyc1"/>
    <property type="match status" value="1"/>
</dbReference>
<proteinExistence type="predicted"/>
<evidence type="ECO:0000313" key="2">
    <source>
        <dbReference type="EMBL" id="PCK31197.1"/>
    </source>
</evidence>
<dbReference type="GO" id="GO:0042781">
    <property type="term" value="F:3'-tRNA processing endoribonuclease activity"/>
    <property type="evidence" value="ECO:0007669"/>
    <property type="project" value="TreeGrafter"/>
</dbReference>
<dbReference type="SUPFAM" id="SSF56281">
    <property type="entry name" value="Metallo-hydrolase/oxidoreductase"/>
    <property type="match status" value="1"/>
</dbReference>
<gene>
    <name evidence="2" type="ORF">CEX98_14160</name>
</gene>
<protein>
    <submittedName>
        <fullName evidence="2">Ribonuclease Z</fullName>
    </submittedName>
</protein>
<dbReference type="Gene3D" id="3.60.15.10">
    <property type="entry name" value="Ribonuclease Z/Hydroxyacylglutathione hydrolase-like"/>
    <property type="match status" value="1"/>
</dbReference>
<dbReference type="AlphaFoldDB" id="A0A2A5JP91"/>
<dbReference type="PANTHER" id="PTHR46018:SF7">
    <property type="entry name" value="RIBONUCLEASE Z"/>
    <property type="match status" value="1"/>
</dbReference>
<sequence length="260" mass="28665">MNEAKNAAKLLVVNPTPFLDSHCKPDAAIFLGVGSAASAVNLGCSSCVLTSKGLPWLLIDCGFDTVSRYQQHFASLPDAVFITHLHYDHVGGLEQLYFQAALSQHQITLYAPAELIVGLCNILAYTGLSEGNCGVWQVFRLFPVSDSFMHRGQRLYSYPVRHHAPRSAFSLHLPGIVFYSGDTKAIPEILHHRVCNGEMIFHDCNLSGNPSHCGLNELKTSYRADLHKFIRVYHYQHKSDVTAFAAADIQAVVAEQVIAL</sequence>
<reference evidence="3" key="1">
    <citation type="journal article" date="2019" name="Genome Announc.">
        <title>Draft Genome Sequence of Pseudoalteromonas piscicida Strain 36Y ROTHPW, an Hypersaline Seawater Isolate from the South Coast of Sonora, Mexico.</title>
        <authorList>
            <person name="Sanchez-Diaz R."/>
            <person name="Molina-Garza Z.J."/>
            <person name="Cruz-Suarez L.E."/>
            <person name="Selvin J."/>
            <person name="Kiran G.S."/>
            <person name="Ibarra-Gamez J.C."/>
            <person name="Gomez-Gil B."/>
            <person name="Galaviz-Silva L."/>
        </authorList>
    </citation>
    <scope>NUCLEOTIDE SEQUENCE [LARGE SCALE GENOMIC DNA]</scope>
    <source>
        <strain evidence="3">36Y_RITHPW</strain>
    </source>
</reference>
<dbReference type="SMART" id="SM00849">
    <property type="entry name" value="Lactamase_B"/>
    <property type="match status" value="1"/>
</dbReference>
<dbReference type="RefSeq" id="WP_099642714.1">
    <property type="nucleotide sequence ID" value="NZ_NKHF01000062.1"/>
</dbReference>
<evidence type="ECO:0000313" key="3">
    <source>
        <dbReference type="Proteomes" id="UP000228621"/>
    </source>
</evidence>
<feature type="domain" description="Metallo-beta-lactamase" evidence="1">
    <location>
        <begin position="43"/>
        <end position="237"/>
    </location>
</feature>
<dbReference type="PANTHER" id="PTHR46018">
    <property type="entry name" value="ZINC PHOSPHODIESTERASE ELAC PROTEIN 1"/>
    <property type="match status" value="1"/>
</dbReference>
<accession>A0A2A5JP91</accession>
<keyword evidence="3" id="KW-1185">Reference proteome</keyword>